<gene>
    <name evidence="1" type="ORF">H2199_009202</name>
</gene>
<name>A0ACC2YFC3_9PEZI</name>
<comment type="caution">
    <text evidence="1">The sequence shown here is derived from an EMBL/GenBank/DDBJ whole genome shotgun (WGS) entry which is preliminary data.</text>
</comment>
<evidence type="ECO:0000313" key="1">
    <source>
        <dbReference type="EMBL" id="KAJ9633911.1"/>
    </source>
</evidence>
<keyword evidence="2" id="KW-1185">Reference proteome</keyword>
<evidence type="ECO:0000313" key="2">
    <source>
        <dbReference type="Proteomes" id="UP001172680"/>
    </source>
</evidence>
<accession>A0ACC2YFC3</accession>
<sequence length="512" mass="54184">MSTSDLHTPAISSDGNAACDVTPSRTSARKPKPRFPLGYKGIAFFDDEGNPQAGDSPAVGAKRKAPTEGKKRGRPRKAPRIDDGTSGISPSGSGPSQASPTPDRTRGSLSSNPAEQTAPSTPPTATSDSILPAGDQDGTEEAHGAKDSLPVGQVAEETSNADQNTQSAPRSTTRQRVEPRDSASAQDPATAPQPNPGLIGPISTGRSVQPTPFSSPRDYPARTNTGVKYSSPYTGTVGDGQSRRNTAASTTSRQQDAKSANENSPRSVDPAASTRQRRQTSVHCDSERVHNNKDNADNAGSVVQHLPGSLPSGSTVQQPPGATASNESREQPQSDAAGLVHPSPGRGQHSPRGPTGHPPMLACITQTEDVRGNGGQADAVRKADNINGAVKAGSVALLQSEPGDDDGSVRKLGEMVLEHRRYRKMLGDAESKASEHAVRVRELERSISSKEPELRDLQRQIQLLQEKMQQKQTCIDSMRNSLQGEMTVVQTAMSQAEVLKKQMSEIWAQLGF</sequence>
<protein>
    <submittedName>
        <fullName evidence="1">Uncharacterized protein</fullName>
    </submittedName>
</protein>
<dbReference type="EMBL" id="JAPDRP010000040">
    <property type="protein sequence ID" value="KAJ9633911.1"/>
    <property type="molecule type" value="Genomic_DNA"/>
</dbReference>
<organism evidence="1 2">
    <name type="scientific">Coniosporium tulheliwenetii</name>
    <dbReference type="NCBI Taxonomy" id="3383036"/>
    <lineage>
        <taxon>Eukaryota</taxon>
        <taxon>Fungi</taxon>
        <taxon>Dikarya</taxon>
        <taxon>Ascomycota</taxon>
        <taxon>Pezizomycotina</taxon>
        <taxon>Dothideomycetes</taxon>
        <taxon>Dothideomycetes incertae sedis</taxon>
        <taxon>Coniosporium</taxon>
    </lineage>
</organism>
<dbReference type="Proteomes" id="UP001172680">
    <property type="component" value="Unassembled WGS sequence"/>
</dbReference>
<proteinExistence type="predicted"/>
<reference evidence="1" key="1">
    <citation type="submission" date="2022-10" db="EMBL/GenBank/DDBJ databases">
        <title>Culturing micro-colonial fungi from biological soil crusts in the Mojave desert and describing Neophaeococcomyces mojavensis, and introducing the new genera and species Taxawa tesnikishii.</title>
        <authorList>
            <person name="Kurbessoian T."/>
            <person name="Stajich J.E."/>
        </authorList>
    </citation>
    <scope>NUCLEOTIDE SEQUENCE</scope>
    <source>
        <strain evidence="1">JES_115</strain>
    </source>
</reference>